<dbReference type="CDD" id="cd04785">
    <property type="entry name" value="HTH_CadR-PbrR-like"/>
    <property type="match status" value="1"/>
</dbReference>
<evidence type="ECO:0000256" key="3">
    <source>
        <dbReference type="ARBA" id="ARBA00023163"/>
    </source>
</evidence>
<keyword evidence="2" id="KW-0238">DNA-binding</keyword>
<evidence type="ECO:0000313" key="6">
    <source>
        <dbReference type="Proteomes" id="UP001259572"/>
    </source>
</evidence>
<dbReference type="PROSITE" id="PS50937">
    <property type="entry name" value="HTH_MERR_2"/>
    <property type="match status" value="1"/>
</dbReference>
<dbReference type="InterPro" id="IPR015358">
    <property type="entry name" value="Tscrpt_reg_MerR_DNA-bd"/>
</dbReference>
<comment type="caution">
    <text evidence="5">The sequence shown here is derived from an EMBL/GenBank/DDBJ whole genome shotgun (WGS) entry which is preliminary data.</text>
</comment>
<accession>A0ABU3QBE4</accession>
<dbReference type="Pfam" id="PF00376">
    <property type="entry name" value="MerR"/>
    <property type="match status" value="1"/>
</dbReference>
<dbReference type="EMBL" id="JAVUPU010000011">
    <property type="protein sequence ID" value="MDT9600712.1"/>
    <property type="molecule type" value="Genomic_DNA"/>
</dbReference>
<name>A0ABU3QBE4_9SPHN</name>
<dbReference type="InterPro" id="IPR047057">
    <property type="entry name" value="MerR_fam"/>
</dbReference>
<dbReference type="SUPFAM" id="SSF46955">
    <property type="entry name" value="Putative DNA-binding domain"/>
    <property type="match status" value="1"/>
</dbReference>
<proteinExistence type="predicted"/>
<dbReference type="Gene3D" id="1.10.1660.10">
    <property type="match status" value="1"/>
</dbReference>
<reference evidence="5 6" key="1">
    <citation type="submission" date="2023-05" db="EMBL/GenBank/DDBJ databases">
        <authorList>
            <person name="Guo Y."/>
        </authorList>
    </citation>
    <scope>NUCLEOTIDE SEQUENCE [LARGE SCALE GENOMIC DNA]</scope>
    <source>
        <strain evidence="5 6">GR2756</strain>
    </source>
</reference>
<evidence type="ECO:0000256" key="2">
    <source>
        <dbReference type="ARBA" id="ARBA00023125"/>
    </source>
</evidence>
<feature type="domain" description="HTH merR-type" evidence="4">
    <location>
        <begin position="1"/>
        <end position="69"/>
    </location>
</feature>
<dbReference type="SMART" id="SM00422">
    <property type="entry name" value="HTH_MERR"/>
    <property type="match status" value="1"/>
</dbReference>
<organism evidence="5 6">
    <name type="scientific">Sphingosinicella rhizophila</name>
    <dbReference type="NCBI Taxonomy" id="3050082"/>
    <lineage>
        <taxon>Bacteria</taxon>
        <taxon>Pseudomonadati</taxon>
        <taxon>Pseudomonadota</taxon>
        <taxon>Alphaproteobacteria</taxon>
        <taxon>Sphingomonadales</taxon>
        <taxon>Sphingosinicellaceae</taxon>
        <taxon>Sphingosinicella</taxon>
    </lineage>
</organism>
<keyword evidence="1" id="KW-0805">Transcription regulation</keyword>
<evidence type="ECO:0000313" key="5">
    <source>
        <dbReference type="EMBL" id="MDT9600712.1"/>
    </source>
</evidence>
<dbReference type="Pfam" id="PF09278">
    <property type="entry name" value="MerR-DNA-bind"/>
    <property type="match status" value="1"/>
</dbReference>
<dbReference type="InterPro" id="IPR000551">
    <property type="entry name" value="MerR-type_HTH_dom"/>
</dbReference>
<dbReference type="Proteomes" id="UP001259572">
    <property type="component" value="Unassembled WGS sequence"/>
</dbReference>
<dbReference type="PANTHER" id="PTHR30204">
    <property type="entry name" value="REDOX-CYCLING DRUG-SENSING TRANSCRIPTIONAL ACTIVATOR SOXR"/>
    <property type="match status" value="1"/>
</dbReference>
<gene>
    <name evidence="5" type="ORF">RQX22_17255</name>
</gene>
<keyword evidence="6" id="KW-1185">Reference proteome</keyword>
<protein>
    <submittedName>
        <fullName evidence="5">Helix-turn-helix domain-containing protein</fullName>
    </submittedName>
</protein>
<evidence type="ECO:0000256" key="1">
    <source>
        <dbReference type="ARBA" id="ARBA00023015"/>
    </source>
</evidence>
<sequence>MKIGELGRRTATKVETIRYYERVGLLPPPERTEGNYRSYAKAHVQRLSFIRHARGLGFDIAEIRSLLDLADQPERECEEVDRIATGHLEAVEEKIAQLEKMRRELARMVGQCRGGRVASCHVLEVLADHALCSTDHAPAGTPLLS</sequence>
<dbReference type="InterPro" id="IPR009061">
    <property type="entry name" value="DNA-bd_dom_put_sf"/>
</dbReference>
<dbReference type="PRINTS" id="PR00040">
    <property type="entry name" value="HTHMERR"/>
</dbReference>
<dbReference type="PANTHER" id="PTHR30204:SF92">
    <property type="entry name" value="HTH-TYPE TRANSCRIPTIONAL REGULATOR ZNTR"/>
    <property type="match status" value="1"/>
</dbReference>
<evidence type="ECO:0000259" key="4">
    <source>
        <dbReference type="PROSITE" id="PS50937"/>
    </source>
</evidence>
<keyword evidence="3" id="KW-0804">Transcription</keyword>